<dbReference type="SUPFAM" id="SSF161111">
    <property type="entry name" value="Cation efflux protein transmembrane domain-like"/>
    <property type="match status" value="1"/>
</dbReference>
<feature type="transmembrane region" description="Helical" evidence="7">
    <location>
        <begin position="437"/>
        <end position="458"/>
    </location>
</feature>
<dbReference type="PANTHER" id="PTHR43840:SF4">
    <property type="entry name" value="CDF DIVALENT METAL CATION TRANSPORTER (EUROFUNG)"/>
    <property type="match status" value="1"/>
</dbReference>
<evidence type="ECO:0000259" key="8">
    <source>
        <dbReference type="Pfam" id="PF01545"/>
    </source>
</evidence>
<dbReference type="Gene3D" id="3.30.70.1350">
    <property type="entry name" value="Cation efflux protein, cytoplasmic domain"/>
    <property type="match status" value="1"/>
</dbReference>
<dbReference type="PANTHER" id="PTHR43840">
    <property type="entry name" value="MITOCHONDRIAL METAL TRANSPORTER 1-RELATED"/>
    <property type="match status" value="1"/>
</dbReference>
<keyword evidence="4 7" id="KW-1133">Transmembrane helix</keyword>
<dbReference type="FunFam" id="3.30.70.1350:FF:000004">
    <property type="entry name" value="Cation diffusion facilitator 10"/>
    <property type="match status" value="1"/>
</dbReference>
<dbReference type="AlphaFoldDB" id="A0A6J3MAW4"/>
<keyword evidence="9" id="KW-1185">Reference proteome</keyword>
<feature type="transmembrane region" description="Helical" evidence="7">
    <location>
        <begin position="335"/>
        <end position="355"/>
    </location>
</feature>
<keyword evidence="5 7" id="KW-0472">Membrane</keyword>
<dbReference type="GO" id="GO:0008324">
    <property type="term" value="F:monoatomic cation transmembrane transporter activity"/>
    <property type="evidence" value="ECO:0007669"/>
    <property type="project" value="InterPro"/>
</dbReference>
<evidence type="ECO:0000256" key="5">
    <source>
        <dbReference type="ARBA" id="ARBA00023136"/>
    </source>
</evidence>
<dbReference type="Proteomes" id="UP000504637">
    <property type="component" value="Unplaced"/>
</dbReference>
<proteinExistence type="predicted"/>
<accession>A0A6J3MAW4</accession>
<evidence type="ECO:0000313" key="9">
    <source>
        <dbReference type="Proteomes" id="UP000504637"/>
    </source>
</evidence>
<dbReference type="GO" id="GO:0098771">
    <property type="term" value="P:inorganic ion homeostasis"/>
    <property type="evidence" value="ECO:0007669"/>
    <property type="project" value="UniProtKB-ARBA"/>
</dbReference>
<dbReference type="NCBIfam" id="TIGR01297">
    <property type="entry name" value="CDF"/>
    <property type="match status" value="1"/>
</dbReference>
<dbReference type="Gene3D" id="1.20.1510.10">
    <property type="entry name" value="Cation efflux protein transmembrane domain"/>
    <property type="match status" value="1"/>
</dbReference>
<protein>
    <recommendedName>
        <fullName evidence="8">Cation efflux protein transmembrane domain-containing protein</fullName>
    </recommendedName>
</protein>
<dbReference type="Pfam" id="PF01545">
    <property type="entry name" value="Cation_efflux"/>
    <property type="match status" value="1"/>
</dbReference>
<reference evidence="10" key="1">
    <citation type="submission" date="2020-01" db="EMBL/GenBank/DDBJ databases">
        <authorList>
            <consortium name="DOE Joint Genome Institute"/>
            <person name="Haridas S."/>
            <person name="Albert R."/>
            <person name="Binder M."/>
            <person name="Bloem J."/>
            <person name="Labutti K."/>
            <person name="Salamov A."/>
            <person name="Andreopoulos B."/>
            <person name="Baker S.E."/>
            <person name="Barry K."/>
            <person name="Bills G."/>
            <person name="Bluhm B.H."/>
            <person name="Cannon C."/>
            <person name="Castanera R."/>
            <person name="Culley D.E."/>
            <person name="Daum C."/>
            <person name="Ezra D."/>
            <person name="Gonzalez J.B."/>
            <person name="Henrissat B."/>
            <person name="Kuo A."/>
            <person name="Liang C."/>
            <person name="Lipzen A."/>
            <person name="Lutzoni F."/>
            <person name="Magnuson J."/>
            <person name="Mondo S."/>
            <person name="Nolan M."/>
            <person name="Ohm R."/>
            <person name="Pangilinan J."/>
            <person name="Park H.-J."/>
            <person name="Ramirez L."/>
            <person name="Alfaro M."/>
            <person name="Sun H."/>
            <person name="Tritt A."/>
            <person name="Yoshinaga Y."/>
            <person name="Zwiers L.-H."/>
            <person name="Turgeon B.G."/>
            <person name="Goodwin S.B."/>
            <person name="Spatafora J.W."/>
            <person name="Crous P.W."/>
            <person name="Grigoriev I.V."/>
        </authorList>
    </citation>
    <scope>NUCLEOTIDE SEQUENCE</scope>
    <source>
        <strain evidence="10">CBS 342.82</strain>
    </source>
</reference>
<evidence type="ECO:0000256" key="7">
    <source>
        <dbReference type="SAM" id="Phobius"/>
    </source>
</evidence>
<dbReference type="OrthoDB" id="78296at2759"/>
<evidence type="ECO:0000256" key="6">
    <source>
        <dbReference type="SAM" id="MobiDB-lite"/>
    </source>
</evidence>
<reference evidence="10" key="2">
    <citation type="submission" date="2020-04" db="EMBL/GenBank/DDBJ databases">
        <authorList>
            <consortium name="NCBI Genome Project"/>
        </authorList>
    </citation>
    <scope>NUCLEOTIDE SEQUENCE</scope>
    <source>
        <strain evidence="10">CBS 342.82</strain>
    </source>
</reference>
<dbReference type="InterPro" id="IPR002524">
    <property type="entry name" value="Cation_efflux"/>
</dbReference>
<dbReference type="RefSeq" id="XP_033461810.1">
    <property type="nucleotide sequence ID" value="XM_033607547.1"/>
</dbReference>
<feature type="transmembrane region" description="Helical" evidence="7">
    <location>
        <begin position="361"/>
        <end position="385"/>
    </location>
</feature>
<comment type="subcellular location">
    <subcellularLocation>
        <location evidence="1">Membrane</location>
        <topology evidence="1">Multi-pass membrane protein</topology>
    </subcellularLocation>
</comment>
<dbReference type="FunFam" id="1.20.1510.10:FF:000005">
    <property type="entry name" value="Putative Cation diffusion facilitator 1"/>
    <property type="match status" value="1"/>
</dbReference>
<keyword evidence="3 7" id="KW-0812">Transmembrane</keyword>
<feature type="transmembrane region" description="Helical" evidence="7">
    <location>
        <begin position="478"/>
        <end position="499"/>
    </location>
</feature>
<evidence type="ECO:0000313" key="10">
    <source>
        <dbReference type="RefSeq" id="XP_033461810.1"/>
    </source>
</evidence>
<sequence length="621" mass="70307">MADSDTDDTITPRKPSNFRIAQLREFLPLAHDLPTTHSPRHPPPPGLVSTRSNTSLVGLRPNRWRTNSIGVAPNERPDRPRSQDSDEHPELELWRSNVPLSQQVSHNSVWPVYDDHERRMSHAASVLNTPEMRSQRLIGSTNPRYRWEQYWTPEEDLKKMKRPIREYYERNNLLIQNYRYIDDLLDSSLPHDLIQEYNTQVAQSKGYGSMYNQQEPDVPDTISEEDDDEIHPRLYTERHGSFDSIMANGEFWANGDPPPPMNNKVKRTPKDIYRLKKDDAGSDERQPLLHDSGVSDIQFGTTAEIDVESGSSQMPPDLEIEDEADANSPIVTQAIWINTAANLILLILKLVVVLMSSSVSVLASLVDAALDFLSTAIVGVTTWMIMRTDQYAYPIGRRRLEPVGVLVFSVIMITAFLQVCVQALSKLTGNDREVVQLTGPAIGIMSSTVVVKGLCWLYCRLIRNSSVQALAQDAMTDVVFNTFSIIFPLVGYAFNLWFLDPLGGVVLSLYVIFNWSQTANEHICNLAGQAATADQRNILLYLTMRFAKTIKHIQGLQAYHVGDKLNVEVDIVLDERTSLRDSHDLGESLQYVIESVPEVDRAFVHMDYLPYNLPTHMQQHG</sequence>
<dbReference type="InterPro" id="IPR058533">
    <property type="entry name" value="Cation_efflux_TM"/>
</dbReference>
<reference evidence="10" key="3">
    <citation type="submission" date="2025-08" db="UniProtKB">
        <authorList>
            <consortium name="RefSeq"/>
        </authorList>
    </citation>
    <scope>IDENTIFICATION</scope>
    <source>
        <strain evidence="10">CBS 342.82</strain>
    </source>
</reference>
<evidence type="ECO:0000256" key="1">
    <source>
        <dbReference type="ARBA" id="ARBA00004141"/>
    </source>
</evidence>
<gene>
    <name evidence="10" type="ORF">K489DRAFT_409114</name>
</gene>
<feature type="compositionally biased region" description="Basic and acidic residues" evidence="6">
    <location>
        <begin position="75"/>
        <end position="89"/>
    </location>
</feature>
<dbReference type="GO" id="GO:0030003">
    <property type="term" value="P:intracellular monoatomic cation homeostasis"/>
    <property type="evidence" value="ECO:0007669"/>
    <property type="project" value="UniProtKB-ARBA"/>
</dbReference>
<feature type="transmembrane region" description="Helical" evidence="7">
    <location>
        <begin position="405"/>
        <end position="425"/>
    </location>
</feature>
<dbReference type="GeneID" id="54365346"/>
<dbReference type="InterPro" id="IPR036837">
    <property type="entry name" value="Cation_efflux_CTD_sf"/>
</dbReference>
<feature type="domain" description="Cation efflux protein transmembrane" evidence="8">
    <location>
        <begin position="335"/>
        <end position="521"/>
    </location>
</feature>
<dbReference type="SUPFAM" id="SSF160240">
    <property type="entry name" value="Cation efflux protein cytoplasmic domain-like"/>
    <property type="match status" value="1"/>
</dbReference>
<feature type="region of interest" description="Disordered" evidence="6">
    <location>
        <begin position="29"/>
        <end position="89"/>
    </location>
</feature>
<evidence type="ECO:0000256" key="2">
    <source>
        <dbReference type="ARBA" id="ARBA00022448"/>
    </source>
</evidence>
<name>A0A6J3MAW4_9PEZI</name>
<dbReference type="GO" id="GO:0016020">
    <property type="term" value="C:membrane"/>
    <property type="evidence" value="ECO:0007669"/>
    <property type="project" value="UniProtKB-SubCell"/>
</dbReference>
<dbReference type="InterPro" id="IPR050291">
    <property type="entry name" value="CDF_Transporter"/>
</dbReference>
<evidence type="ECO:0000256" key="3">
    <source>
        <dbReference type="ARBA" id="ARBA00022692"/>
    </source>
</evidence>
<organism evidence="10">
    <name type="scientific">Dissoconium aciculare CBS 342.82</name>
    <dbReference type="NCBI Taxonomy" id="1314786"/>
    <lineage>
        <taxon>Eukaryota</taxon>
        <taxon>Fungi</taxon>
        <taxon>Dikarya</taxon>
        <taxon>Ascomycota</taxon>
        <taxon>Pezizomycotina</taxon>
        <taxon>Dothideomycetes</taxon>
        <taxon>Dothideomycetidae</taxon>
        <taxon>Mycosphaerellales</taxon>
        <taxon>Dissoconiaceae</taxon>
        <taxon>Dissoconium</taxon>
    </lineage>
</organism>
<dbReference type="InterPro" id="IPR027469">
    <property type="entry name" value="Cation_efflux_TMD_sf"/>
</dbReference>
<evidence type="ECO:0000256" key="4">
    <source>
        <dbReference type="ARBA" id="ARBA00022989"/>
    </source>
</evidence>
<keyword evidence="2" id="KW-0813">Transport</keyword>